<dbReference type="InterPro" id="IPR024517">
    <property type="entry name" value="Glycogen_phosphorylase_DUF3417"/>
</dbReference>
<keyword evidence="4" id="KW-0663">Pyridoxal phosphate</keyword>
<comment type="catalytic activity">
    <reaction evidence="1">
        <text>[(1-&gt;4)-alpha-D-glucosyl](n) + phosphate = [(1-&gt;4)-alpha-D-glucosyl](n-1) + alpha-D-glucose 1-phosphate</text>
        <dbReference type="Rhea" id="RHEA:41732"/>
        <dbReference type="Rhea" id="RHEA-COMP:9584"/>
        <dbReference type="Rhea" id="RHEA-COMP:9586"/>
        <dbReference type="ChEBI" id="CHEBI:15444"/>
        <dbReference type="ChEBI" id="CHEBI:43474"/>
        <dbReference type="ChEBI" id="CHEBI:58601"/>
        <dbReference type="EC" id="2.4.1.1"/>
    </reaction>
</comment>
<organism evidence="6 7">
    <name type="scientific">Candidatus Mucispirillum faecigallinarum</name>
    <dbReference type="NCBI Taxonomy" id="2838699"/>
    <lineage>
        <taxon>Bacteria</taxon>
        <taxon>Pseudomonadati</taxon>
        <taxon>Deferribacterota</taxon>
        <taxon>Deferribacteres</taxon>
        <taxon>Deferribacterales</taxon>
        <taxon>Mucispirillaceae</taxon>
        <taxon>Mucispirillum</taxon>
    </lineage>
</organism>
<sequence length="845" mass="96808">MNIREYEVKVQLPKELKPLETMAYNLWFAWNSPATALYKHINAKLWDESEHNPLAIISSLTLEDCQKLIDDDVFMASLNDVYQTFEQYMSLPRWFNKAHKNASDMLVAYFSAEYGIHESVQLYSGGLGILSGDHCKSTSDMGIPLVAVGLLYRNGYFHQYMSSDGWQQERYPYNEFYLMPLTRATDKNGKDIVLDMKIGDRNVKIRVWKLKVGLMEIVLLDTDVPENHPDDRIITGKLYDGDSNMRIRQEIVLGVAGVRALAALGLKPTVYHLNEGHPAFVSIERLKQLIEQGIDFRLATEIVRKSTLFTTHTPVPAGFDVFSIEQIKQYLSGIYEPVGINLNMLMSFGRKDRSNTNEPFNMAVCGINLSTYRNGVSKLHGEVSREMFHSMWSQAILSQVPIGHVTNGVHLPTFMSSEMKHILSRYISEDWASKPYDFDMWEKVNNIPDNVLFELKHNQRERLVSFIRRTTKETIRKNGGSASELLAAEDILNPNALTIGFARRFATYKRGYLLFMDEERLKRLFSNPERPIQFIIAGKAHPKDNEGKEIIKKIIHIAKKPEFRKHIVFIEDYDIEVARYMTRGVDIWLNNPRRPMEASGTSGMKASANGALNLSILDGWWDEGFNGKNGWSIGAGEEYPDSGYQDYVESMEIYNTLEKDIIPVFYAKDNSGMPREWLKMVKENLRTVPSYFNTSRMLMDYANQYYVPLHELQKEFNANNHEEAKKYLDWYGQILDRWDGVSFISSDIDAPNGFIPGETVKFNAQINTNGTAGEHLGVFAVVEYDGESGSLKDPVFIRLNQEKSSDTFSASYQLTRSGKLKVGFLVTPFHRFLKNPFELNKAKWA</sequence>
<accession>A0A9D2GTT4</accession>
<evidence type="ECO:0000313" key="7">
    <source>
        <dbReference type="Proteomes" id="UP000824176"/>
    </source>
</evidence>
<dbReference type="EMBL" id="DXAQ01000039">
    <property type="protein sequence ID" value="HIZ88856.1"/>
    <property type="molecule type" value="Genomic_DNA"/>
</dbReference>
<gene>
    <name evidence="6" type="primary">glgP</name>
    <name evidence="6" type="ORF">H9804_02835</name>
</gene>
<dbReference type="GO" id="GO:0030170">
    <property type="term" value="F:pyridoxal phosphate binding"/>
    <property type="evidence" value="ECO:0007669"/>
    <property type="project" value="InterPro"/>
</dbReference>
<dbReference type="InterPro" id="IPR052182">
    <property type="entry name" value="Glycogen/Maltodextrin_Phosph"/>
</dbReference>
<dbReference type="InterPro" id="IPR000811">
    <property type="entry name" value="Glyco_trans_35"/>
</dbReference>
<dbReference type="SUPFAM" id="SSF53756">
    <property type="entry name" value="UDP-Glycosyltransferase/glycogen phosphorylase"/>
    <property type="match status" value="1"/>
</dbReference>
<dbReference type="GO" id="GO:0008184">
    <property type="term" value="F:glycogen phosphorylase activity"/>
    <property type="evidence" value="ECO:0007669"/>
    <property type="project" value="InterPro"/>
</dbReference>
<evidence type="ECO:0000256" key="1">
    <source>
        <dbReference type="ARBA" id="ARBA00001275"/>
    </source>
</evidence>
<comment type="caution">
    <text evidence="6">The sequence shown here is derived from an EMBL/GenBank/DDBJ whole genome shotgun (WGS) entry which is preliminary data.</text>
</comment>
<evidence type="ECO:0000256" key="2">
    <source>
        <dbReference type="ARBA" id="ARBA00006047"/>
    </source>
</evidence>
<dbReference type="PIRSF" id="PIRSF000460">
    <property type="entry name" value="Pprylas_GlgP"/>
    <property type="match status" value="1"/>
</dbReference>
<evidence type="ECO:0000256" key="4">
    <source>
        <dbReference type="PIRSR" id="PIRSR000460-1"/>
    </source>
</evidence>
<dbReference type="Gene3D" id="3.40.50.2000">
    <property type="entry name" value="Glycogen Phosphorylase B"/>
    <property type="match status" value="2"/>
</dbReference>
<dbReference type="Proteomes" id="UP000824176">
    <property type="component" value="Unassembled WGS sequence"/>
</dbReference>
<dbReference type="PANTHER" id="PTHR42655:SF1">
    <property type="entry name" value="GLYCOGEN PHOSPHORYLASE"/>
    <property type="match status" value="1"/>
</dbReference>
<reference evidence="6" key="2">
    <citation type="submission" date="2021-04" db="EMBL/GenBank/DDBJ databases">
        <authorList>
            <person name="Gilroy R."/>
        </authorList>
    </citation>
    <scope>NUCLEOTIDE SEQUENCE</scope>
    <source>
        <strain evidence="6">ChiW4-1371</strain>
    </source>
</reference>
<dbReference type="AlphaFoldDB" id="A0A9D2GTT4"/>
<evidence type="ECO:0000256" key="3">
    <source>
        <dbReference type="ARBA" id="ARBA00022533"/>
    </source>
</evidence>
<dbReference type="InterPro" id="IPR011834">
    <property type="entry name" value="Agluc_phsphrylas"/>
</dbReference>
<evidence type="ECO:0000259" key="5">
    <source>
        <dbReference type="Pfam" id="PF11897"/>
    </source>
</evidence>
<dbReference type="Pfam" id="PF00343">
    <property type="entry name" value="Phosphorylase"/>
    <property type="match status" value="1"/>
</dbReference>
<dbReference type="GO" id="GO:0005975">
    <property type="term" value="P:carbohydrate metabolic process"/>
    <property type="evidence" value="ECO:0007669"/>
    <property type="project" value="InterPro"/>
</dbReference>
<dbReference type="PANTHER" id="PTHR42655">
    <property type="entry name" value="GLYCOGEN PHOSPHORYLASE"/>
    <property type="match status" value="1"/>
</dbReference>
<dbReference type="Pfam" id="PF11897">
    <property type="entry name" value="DUF3417"/>
    <property type="match status" value="1"/>
</dbReference>
<protein>
    <submittedName>
        <fullName evidence="6">Alpha-glucan family phosphorylase</fullName>
    </submittedName>
</protein>
<proteinExistence type="inferred from homology"/>
<comment type="similarity">
    <text evidence="2">Belongs to the glycogen phosphorylase family.</text>
</comment>
<keyword evidence="3" id="KW-0021">Allosteric enzyme</keyword>
<feature type="domain" description="DUF3417" evidence="5">
    <location>
        <begin position="12"/>
        <end position="119"/>
    </location>
</feature>
<feature type="modified residue" description="N6-(pyridoxal phosphate)lysine" evidence="4">
    <location>
        <position position="605"/>
    </location>
</feature>
<evidence type="ECO:0000313" key="6">
    <source>
        <dbReference type="EMBL" id="HIZ88856.1"/>
    </source>
</evidence>
<name>A0A9D2GTT4_9BACT</name>
<dbReference type="NCBIfam" id="TIGR02094">
    <property type="entry name" value="more_P_ylases"/>
    <property type="match status" value="1"/>
</dbReference>
<reference evidence="6" key="1">
    <citation type="journal article" date="2021" name="PeerJ">
        <title>Extensive microbial diversity within the chicken gut microbiome revealed by metagenomics and culture.</title>
        <authorList>
            <person name="Gilroy R."/>
            <person name="Ravi A."/>
            <person name="Getino M."/>
            <person name="Pursley I."/>
            <person name="Horton D.L."/>
            <person name="Alikhan N.F."/>
            <person name="Baker D."/>
            <person name="Gharbi K."/>
            <person name="Hall N."/>
            <person name="Watson M."/>
            <person name="Adriaenssens E.M."/>
            <person name="Foster-Nyarko E."/>
            <person name="Jarju S."/>
            <person name="Secka A."/>
            <person name="Antonio M."/>
            <person name="Oren A."/>
            <person name="Chaudhuri R.R."/>
            <person name="La Ragione R."/>
            <person name="Hildebrand F."/>
            <person name="Pallen M.J."/>
        </authorList>
    </citation>
    <scope>NUCLEOTIDE SEQUENCE</scope>
    <source>
        <strain evidence="6">ChiW4-1371</strain>
    </source>
</reference>